<dbReference type="RefSeq" id="WP_219065524.1">
    <property type="nucleotide sequence ID" value="NZ_CAJUXY010000001.1"/>
</dbReference>
<dbReference type="Proteomes" id="UP001056610">
    <property type="component" value="Chromosome"/>
</dbReference>
<feature type="region of interest" description="Disordered" evidence="1">
    <location>
        <begin position="86"/>
        <end position="105"/>
    </location>
</feature>
<keyword evidence="4" id="KW-1185">Reference proteome</keyword>
<proteinExistence type="predicted"/>
<evidence type="ECO:0000259" key="2">
    <source>
        <dbReference type="Pfam" id="PF13700"/>
    </source>
</evidence>
<evidence type="ECO:0000313" key="3">
    <source>
        <dbReference type="EMBL" id="UQX13220.1"/>
    </source>
</evidence>
<protein>
    <submittedName>
        <fullName evidence="3">DUF4158 domain-containing protein</fullName>
    </submittedName>
</protein>
<sequence length="105" mass="11724">MRELDQDELIDRWTLVGDELELVSGKRGATRLGFALLLRFYVECGRFPHGRGEIPDAAVEYVARQVGVTPTDIAFYEWSGRKPPVSSPCSGQRPRFSAVCGPGRR</sequence>
<evidence type="ECO:0000256" key="1">
    <source>
        <dbReference type="SAM" id="MobiDB-lite"/>
    </source>
</evidence>
<dbReference type="InterPro" id="IPR025296">
    <property type="entry name" value="DUF4158"/>
</dbReference>
<evidence type="ECO:0000313" key="4">
    <source>
        <dbReference type="Proteomes" id="UP001056610"/>
    </source>
</evidence>
<accession>A0ABY4QQC7</accession>
<organism evidence="3 4">
    <name type="scientific">Candidatus Mycobacterium methanotrophicum</name>
    <dbReference type="NCBI Taxonomy" id="2943498"/>
    <lineage>
        <taxon>Bacteria</taxon>
        <taxon>Bacillati</taxon>
        <taxon>Actinomycetota</taxon>
        <taxon>Actinomycetes</taxon>
        <taxon>Mycobacteriales</taxon>
        <taxon>Mycobacteriaceae</taxon>
        <taxon>Mycobacterium</taxon>
    </lineage>
</organism>
<feature type="domain" description="DUF4158" evidence="2">
    <location>
        <begin position="5"/>
        <end position="79"/>
    </location>
</feature>
<name>A0ABY4QQC7_9MYCO</name>
<dbReference type="EMBL" id="CP097320">
    <property type="protein sequence ID" value="UQX13220.1"/>
    <property type="molecule type" value="Genomic_DNA"/>
</dbReference>
<reference evidence="3" key="1">
    <citation type="submission" date="2022-05" db="EMBL/GenBank/DDBJ databases">
        <title>A methanotrophic Mycobacterium dominates a cave microbial ecosystem.</title>
        <authorList>
            <person name="Van Spanning R.J.M."/>
            <person name="Guan Q."/>
            <person name="Melkonian C."/>
            <person name="Gallant J."/>
            <person name="Polerecky L."/>
            <person name="Flot J.-F."/>
            <person name="Brandt B.W."/>
            <person name="Braster M."/>
            <person name="Iturbe Espinoza P."/>
            <person name="Aerts J."/>
            <person name="Meima-Franke M."/>
            <person name="Piersma S.R."/>
            <person name="Bunduc C."/>
            <person name="Ummels R."/>
            <person name="Pain A."/>
            <person name="Fleming E.J."/>
            <person name="van der Wel N."/>
            <person name="Gherman V.D."/>
            <person name="Sarbu S.M."/>
            <person name="Bodelier P.L.E."/>
            <person name="Bitter W."/>
        </authorList>
    </citation>
    <scope>NUCLEOTIDE SEQUENCE</scope>
    <source>
        <strain evidence="3">Sulfur Cave</strain>
    </source>
</reference>
<dbReference type="Pfam" id="PF13700">
    <property type="entry name" value="DUF4158"/>
    <property type="match status" value="1"/>
</dbReference>
<gene>
    <name evidence="3" type="ORF">M5I08_19175</name>
</gene>